<dbReference type="Pfam" id="PF00076">
    <property type="entry name" value="RRM_1"/>
    <property type="match status" value="1"/>
</dbReference>
<feature type="domain" description="RRM" evidence="2">
    <location>
        <begin position="46"/>
        <end position="105"/>
    </location>
</feature>
<dbReference type="PANTHER" id="PTHR48038">
    <property type="entry name" value="RIBONUCLEOPROTEIN RB97D"/>
    <property type="match status" value="1"/>
</dbReference>
<dbReference type="PANTHER" id="PTHR48038:SF1">
    <property type="entry name" value="RIBONUCLEOPROTEIN RB97D"/>
    <property type="match status" value="1"/>
</dbReference>
<evidence type="ECO:0000313" key="3">
    <source>
        <dbReference type="EnsemblPlants" id="AUR62040736-RA:cds"/>
    </source>
</evidence>
<name>A0A803N563_CHEQI</name>
<reference evidence="3" key="2">
    <citation type="submission" date="2021-03" db="UniProtKB">
        <authorList>
            <consortium name="EnsemblPlants"/>
        </authorList>
    </citation>
    <scope>IDENTIFICATION</scope>
</reference>
<protein>
    <recommendedName>
        <fullName evidence="2">RRM domain-containing protein</fullName>
    </recommendedName>
</protein>
<dbReference type="InterPro" id="IPR012677">
    <property type="entry name" value="Nucleotide-bd_a/b_plait_sf"/>
</dbReference>
<dbReference type="InterPro" id="IPR035979">
    <property type="entry name" value="RBD_domain_sf"/>
</dbReference>
<dbReference type="Proteomes" id="UP000596660">
    <property type="component" value="Unplaced"/>
</dbReference>
<sequence>MKMVGSRIVEPLTARANIAECGYGSSNNAGQGSQSEGDSSNTTFINEDLRQPFSQYGEIFYVKIPVWKGCGFVRFANRGHAEEALNKLNGSVIGKQIVCLSWGRYPTNKQSRGDYGNMWNGGYYGGHIYGGGNGYVPHPHDQSMYAAAAAAY</sequence>
<organism evidence="3 4">
    <name type="scientific">Chenopodium quinoa</name>
    <name type="common">Quinoa</name>
    <dbReference type="NCBI Taxonomy" id="63459"/>
    <lineage>
        <taxon>Eukaryota</taxon>
        <taxon>Viridiplantae</taxon>
        <taxon>Streptophyta</taxon>
        <taxon>Embryophyta</taxon>
        <taxon>Tracheophyta</taxon>
        <taxon>Spermatophyta</taxon>
        <taxon>Magnoliopsida</taxon>
        <taxon>eudicotyledons</taxon>
        <taxon>Gunneridae</taxon>
        <taxon>Pentapetalae</taxon>
        <taxon>Caryophyllales</taxon>
        <taxon>Chenopodiaceae</taxon>
        <taxon>Chenopodioideae</taxon>
        <taxon>Atripliceae</taxon>
        <taxon>Chenopodium</taxon>
    </lineage>
</organism>
<keyword evidence="4" id="KW-1185">Reference proteome</keyword>
<evidence type="ECO:0000256" key="1">
    <source>
        <dbReference type="PROSITE-ProRule" id="PRU00176"/>
    </source>
</evidence>
<dbReference type="Gramene" id="AUR62040736-RA">
    <property type="protein sequence ID" value="AUR62040736-RA:cds"/>
    <property type="gene ID" value="AUR62040736"/>
</dbReference>
<dbReference type="AlphaFoldDB" id="A0A803N563"/>
<dbReference type="PROSITE" id="PS50102">
    <property type="entry name" value="RRM"/>
    <property type="match status" value="1"/>
</dbReference>
<evidence type="ECO:0000313" key="4">
    <source>
        <dbReference type="Proteomes" id="UP000596660"/>
    </source>
</evidence>
<dbReference type="EnsemblPlants" id="AUR62040736-RA">
    <property type="protein sequence ID" value="AUR62040736-RA:cds"/>
    <property type="gene ID" value="AUR62040736"/>
</dbReference>
<dbReference type="InterPro" id="IPR000504">
    <property type="entry name" value="RRM_dom"/>
</dbReference>
<dbReference type="SUPFAM" id="SSF54928">
    <property type="entry name" value="RNA-binding domain, RBD"/>
    <property type="match status" value="1"/>
</dbReference>
<proteinExistence type="predicted"/>
<keyword evidence="1" id="KW-0694">RNA-binding</keyword>
<reference evidence="3" key="1">
    <citation type="journal article" date="2017" name="Nature">
        <title>The genome of Chenopodium quinoa.</title>
        <authorList>
            <person name="Jarvis D.E."/>
            <person name="Ho Y.S."/>
            <person name="Lightfoot D.J."/>
            <person name="Schmoeckel S.M."/>
            <person name="Li B."/>
            <person name="Borm T.J.A."/>
            <person name="Ohyanagi H."/>
            <person name="Mineta K."/>
            <person name="Michell C.T."/>
            <person name="Saber N."/>
            <person name="Kharbatia N.M."/>
            <person name="Rupper R.R."/>
            <person name="Sharp A.R."/>
            <person name="Dally N."/>
            <person name="Boughton B.A."/>
            <person name="Woo Y.H."/>
            <person name="Gao G."/>
            <person name="Schijlen E.G.W.M."/>
            <person name="Guo X."/>
            <person name="Momin A.A."/>
            <person name="Negrao S."/>
            <person name="Al-Babili S."/>
            <person name="Gehring C."/>
            <person name="Roessner U."/>
            <person name="Jung C."/>
            <person name="Murphy K."/>
            <person name="Arold S.T."/>
            <person name="Gojobori T."/>
            <person name="van der Linden C.G."/>
            <person name="van Loo E.N."/>
            <person name="Jellen E.N."/>
            <person name="Maughan P.J."/>
            <person name="Tester M."/>
        </authorList>
    </citation>
    <scope>NUCLEOTIDE SEQUENCE [LARGE SCALE GENOMIC DNA]</scope>
    <source>
        <strain evidence="3">cv. PI 614886</strain>
    </source>
</reference>
<dbReference type="GO" id="GO:0003723">
    <property type="term" value="F:RNA binding"/>
    <property type="evidence" value="ECO:0007669"/>
    <property type="project" value="UniProtKB-UniRule"/>
</dbReference>
<accession>A0A803N563</accession>
<evidence type="ECO:0000259" key="2">
    <source>
        <dbReference type="PROSITE" id="PS50102"/>
    </source>
</evidence>
<dbReference type="Gene3D" id="3.30.70.330">
    <property type="match status" value="1"/>
</dbReference>